<dbReference type="Proteomes" id="UP000789570">
    <property type="component" value="Unassembled WGS sequence"/>
</dbReference>
<gene>
    <name evidence="1" type="ORF">FCALED_LOCUS15317</name>
</gene>
<evidence type="ECO:0000313" key="2">
    <source>
        <dbReference type="Proteomes" id="UP000789570"/>
    </source>
</evidence>
<dbReference type="InterPro" id="IPR013761">
    <property type="entry name" value="SAM/pointed_sf"/>
</dbReference>
<dbReference type="OrthoDB" id="2428576at2759"/>
<protein>
    <submittedName>
        <fullName evidence="1">14594_t:CDS:1</fullName>
    </submittedName>
</protein>
<keyword evidence="2" id="KW-1185">Reference proteome</keyword>
<dbReference type="Gene3D" id="1.10.150.50">
    <property type="entry name" value="Transcription Factor, Ets-1"/>
    <property type="match status" value="1"/>
</dbReference>
<dbReference type="AlphaFoldDB" id="A0A9N9IJ30"/>
<reference evidence="1" key="1">
    <citation type="submission" date="2021-06" db="EMBL/GenBank/DDBJ databases">
        <authorList>
            <person name="Kallberg Y."/>
            <person name="Tangrot J."/>
            <person name="Rosling A."/>
        </authorList>
    </citation>
    <scope>NUCLEOTIDE SEQUENCE</scope>
    <source>
        <strain evidence="1">UK204</strain>
    </source>
</reference>
<evidence type="ECO:0000313" key="1">
    <source>
        <dbReference type="EMBL" id="CAG8736190.1"/>
    </source>
</evidence>
<organism evidence="1 2">
    <name type="scientific">Funneliformis caledonium</name>
    <dbReference type="NCBI Taxonomy" id="1117310"/>
    <lineage>
        <taxon>Eukaryota</taxon>
        <taxon>Fungi</taxon>
        <taxon>Fungi incertae sedis</taxon>
        <taxon>Mucoromycota</taxon>
        <taxon>Glomeromycotina</taxon>
        <taxon>Glomeromycetes</taxon>
        <taxon>Glomerales</taxon>
        <taxon>Glomeraceae</taxon>
        <taxon>Funneliformis</taxon>
    </lineage>
</organism>
<name>A0A9N9IJ30_9GLOM</name>
<proteinExistence type="predicted"/>
<feature type="non-terminal residue" evidence="1">
    <location>
        <position position="1"/>
    </location>
</feature>
<accession>A0A9N9IJ30</accession>
<sequence>QVPDEIKLCVDNPKELTTELKPDDMISKHFNINHIEEGLILIYPVLKPPTNEIKKYDTGALISFLQERDLGLDLDDKNIIRKEKIVGQDFLKLTEEKFRSYGMPGGLALRLADFAKECKDKKLRSFSSYKTKKELLTYHNIATHTINESVPEFKLCIDNILRKIKNMSPVVDSNEAMQCEYISTILHTAVSLLDDLVITPQVNIIGEENTGHVDYAIKKIISEMLEEIICITEGKQNQATMGICQNLLQCRSACDVSITNSTSSLAIG</sequence>
<dbReference type="EMBL" id="CAJVPQ010013532">
    <property type="protein sequence ID" value="CAG8736190.1"/>
    <property type="molecule type" value="Genomic_DNA"/>
</dbReference>
<comment type="caution">
    <text evidence="1">The sequence shown here is derived from an EMBL/GenBank/DDBJ whole genome shotgun (WGS) entry which is preliminary data.</text>
</comment>